<feature type="compositionally biased region" description="Acidic residues" evidence="1">
    <location>
        <begin position="55"/>
        <end position="72"/>
    </location>
</feature>
<evidence type="ECO:0000313" key="4">
    <source>
        <dbReference type="Proteomes" id="UP000219993"/>
    </source>
</evidence>
<dbReference type="RefSeq" id="WP_097788166.1">
    <property type="nucleotide sequence ID" value="NZ_BAAADT010000003.1"/>
</dbReference>
<keyword evidence="4" id="KW-1185">Reference proteome</keyword>
<protein>
    <submittedName>
        <fullName evidence="3">Uncharacterized protein</fullName>
    </submittedName>
</protein>
<feature type="region of interest" description="Disordered" evidence="1">
    <location>
        <begin position="25"/>
        <end position="96"/>
    </location>
</feature>
<name>A0A291P416_9GAMM</name>
<dbReference type="EMBL" id="CP021435">
    <property type="protein sequence ID" value="ATJ81643.1"/>
    <property type="molecule type" value="Genomic_DNA"/>
</dbReference>
<organism evidence="3 4">
    <name type="scientific">Halomonas beimenensis</name>
    <dbReference type="NCBI Taxonomy" id="475662"/>
    <lineage>
        <taxon>Bacteria</taxon>
        <taxon>Pseudomonadati</taxon>
        <taxon>Pseudomonadota</taxon>
        <taxon>Gammaproteobacteria</taxon>
        <taxon>Oceanospirillales</taxon>
        <taxon>Halomonadaceae</taxon>
        <taxon>Halomonas</taxon>
    </lineage>
</organism>
<accession>A0A291P416</accession>
<dbReference type="AlphaFoldDB" id="A0A291P416"/>
<dbReference type="Proteomes" id="UP000219993">
    <property type="component" value="Chromosome"/>
</dbReference>
<evidence type="ECO:0000313" key="3">
    <source>
        <dbReference type="EMBL" id="ATJ81643.1"/>
    </source>
</evidence>
<keyword evidence="2" id="KW-0732">Signal</keyword>
<evidence type="ECO:0000256" key="1">
    <source>
        <dbReference type="SAM" id="MobiDB-lite"/>
    </source>
</evidence>
<feature type="chain" id="PRO_5012832623" evidence="2">
    <location>
        <begin position="22"/>
        <end position="96"/>
    </location>
</feature>
<feature type="signal peptide" evidence="2">
    <location>
        <begin position="1"/>
        <end position="21"/>
    </location>
</feature>
<gene>
    <name evidence="3" type="ORF">BEI_0656</name>
</gene>
<sequence>MKRLTTVTLSTLLLLSGPAVADHHGEEMAAQSGVDTANAPSEDVMSDDAKLQDEPIVEDGGIESAADPEGDGEPAPPPEGELAPQSGVDSAQPEED</sequence>
<evidence type="ECO:0000256" key="2">
    <source>
        <dbReference type="SAM" id="SignalP"/>
    </source>
</evidence>
<reference evidence="3 4" key="1">
    <citation type="journal article" date="2017" name="Sci. Rep.">
        <title>Revealing the Saline Adaptation Strategies of the Halophilic Bacterium Halomonas beimenensis through High-throughput Omics and Transposon Mutagenesis Approaches.</title>
        <authorList>
            <person name="Chen Y.H."/>
            <person name="Lin S.S."/>
            <person name="Shyu Y.T."/>
        </authorList>
    </citation>
    <scope>NUCLEOTIDE SEQUENCE [LARGE SCALE GENOMIC DNA]</scope>
    <source>
        <strain evidence="3 4">NTU-111</strain>
    </source>
</reference>
<proteinExistence type="predicted"/>
<dbReference type="KEGG" id="hbe:BEI_0656"/>